<proteinExistence type="predicted"/>
<accession>B4VRI8</accession>
<evidence type="ECO:0000313" key="1">
    <source>
        <dbReference type="EMBL" id="EDX75598.1"/>
    </source>
</evidence>
<dbReference type="Proteomes" id="UP000003835">
    <property type="component" value="Unassembled WGS sequence"/>
</dbReference>
<evidence type="ECO:0000313" key="2">
    <source>
        <dbReference type="Proteomes" id="UP000003835"/>
    </source>
</evidence>
<dbReference type="HOGENOM" id="CLU_2286707_0_0_3"/>
<organism evidence="1 2">
    <name type="scientific">Coleofasciculus chthonoplastes PCC 7420</name>
    <dbReference type="NCBI Taxonomy" id="118168"/>
    <lineage>
        <taxon>Bacteria</taxon>
        <taxon>Bacillati</taxon>
        <taxon>Cyanobacteriota</taxon>
        <taxon>Cyanophyceae</taxon>
        <taxon>Coleofasciculales</taxon>
        <taxon>Coleofasciculaceae</taxon>
        <taxon>Coleofasciculus</taxon>
    </lineage>
</organism>
<reference evidence="1 2" key="1">
    <citation type="submission" date="2008-07" db="EMBL/GenBank/DDBJ databases">
        <authorList>
            <person name="Tandeau de Marsac N."/>
            <person name="Ferriera S."/>
            <person name="Johnson J."/>
            <person name="Kravitz S."/>
            <person name="Beeson K."/>
            <person name="Sutton G."/>
            <person name="Rogers Y.-H."/>
            <person name="Friedman R."/>
            <person name="Frazier M."/>
            <person name="Venter J.C."/>
        </authorList>
    </citation>
    <scope>NUCLEOTIDE SEQUENCE [LARGE SCALE GENOMIC DNA]</scope>
    <source>
        <strain evidence="1 2">PCC 7420</strain>
    </source>
</reference>
<sequence>MAEGSQAPLKLVLAANESLDELFNDSWDNGKTSPLAGVCQEEIIKPWDEPTARDFIDTRLAMTSIRFTEAEINQLVEESGGHPRRLMQLCYRMYSRYLEGG</sequence>
<keyword evidence="2" id="KW-1185">Reference proteome</keyword>
<name>B4VRI8_9CYAN</name>
<dbReference type="SUPFAM" id="SSF52540">
    <property type="entry name" value="P-loop containing nucleoside triphosphate hydrolases"/>
    <property type="match status" value="1"/>
</dbReference>
<dbReference type="eggNOG" id="COG1672">
    <property type="taxonomic scope" value="Bacteria"/>
</dbReference>
<dbReference type="STRING" id="118168.MC7420_1516"/>
<dbReference type="InterPro" id="IPR027417">
    <property type="entry name" value="P-loop_NTPase"/>
</dbReference>
<dbReference type="AlphaFoldDB" id="B4VRI8"/>
<dbReference type="EMBL" id="DS989849">
    <property type="protein sequence ID" value="EDX75598.1"/>
    <property type="molecule type" value="Genomic_DNA"/>
</dbReference>
<protein>
    <submittedName>
        <fullName evidence="1">Uncharacterized protein</fullName>
    </submittedName>
</protein>
<gene>
    <name evidence="1" type="ORF">MC7420_1516</name>
</gene>